<evidence type="ECO:0000313" key="2">
    <source>
        <dbReference type="Proteomes" id="UP000177625"/>
    </source>
</evidence>
<accession>A0A1E1LVK5</accession>
<evidence type="ECO:0000313" key="1">
    <source>
        <dbReference type="EMBL" id="CZT40904.1"/>
    </source>
</evidence>
<organism evidence="1 2">
    <name type="scientific">Rhynchosporium secalis</name>
    <name type="common">Barley scald fungus</name>
    <dbReference type="NCBI Taxonomy" id="38038"/>
    <lineage>
        <taxon>Eukaryota</taxon>
        <taxon>Fungi</taxon>
        <taxon>Dikarya</taxon>
        <taxon>Ascomycota</taxon>
        <taxon>Pezizomycotina</taxon>
        <taxon>Leotiomycetes</taxon>
        <taxon>Helotiales</taxon>
        <taxon>Ploettnerulaceae</taxon>
        <taxon>Rhynchosporium</taxon>
    </lineage>
</organism>
<name>A0A1E1LVK5_RHYSE</name>
<proteinExistence type="predicted"/>
<sequence length="216" mass="24779">MTPGHAILGHRMSEGSQVILWLLPFVFHLRAIWVISEGNSLVLCERQEMSVTRFGDISSTLQRKDSLRFTSKTTKPQIPRCSTHWLLYRTGQDFRIKASQNAATSWSSLLLYMRRSGYPILTLSHEYPPIRNFRALLYVETTTSPQSMEHYEEDLLDISLDLSNGETKATAEAYSTVVTSHSLRRQGECFASSVDRKLKFLSLTDTQNEDMIFVFF</sequence>
<protein>
    <submittedName>
        <fullName evidence="1">Uncharacterized protein</fullName>
    </submittedName>
</protein>
<dbReference type="Proteomes" id="UP000177625">
    <property type="component" value="Unassembled WGS sequence"/>
</dbReference>
<keyword evidence="2" id="KW-1185">Reference proteome</keyword>
<dbReference type="EMBL" id="FJVC01000008">
    <property type="protein sequence ID" value="CZT40904.1"/>
    <property type="molecule type" value="Genomic_DNA"/>
</dbReference>
<dbReference type="AlphaFoldDB" id="A0A1E1LVK5"/>
<gene>
    <name evidence="1" type="ORF">RSE6_00575</name>
</gene>
<reference evidence="2" key="1">
    <citation type="submission" date="2016-03" db="EMBL/GenBank/DDBJ databases">
        <authorList>
            <person name="Guldener U."/>
        </authorList>
    </citation>
    <scope>NUCLEOTIDE SEQUENCE [LARGE SCALE GENOMIC DNA]</scope>
</reference>